<feature type="compositionally biased region" description="Basic and acidic residues" evidence="2">
    <location>
        <begin position="931"/>
        <end position="942"/>
    </location>
</feature>
<dbReference type="Pfam" id="PF00078">
    <property type="entry name" value="RVT_1"/>
    <property type="match status" value="1"/>
</dbReference>
<dbReference type="InterPro" id="IPR051320">
    <property type="entry name" value="Viral_Replic_Matur_Polypro"/>
</dbReference>
<protein>
    <recommendedName>
        <fullName evidence="3">CCHC-type domain-containing protein</fullName>
    </recommendedName>
</protein>
<dbReference type="InterPro" id="IPR043128">
    <property type="entry name" value="Rev_trsase/Diguanyl_cyclase"/>
</dbReference>
<dbReference type="EMBL" id="BFEA01000066">
    <property type="protein sequence ID" value="GBG65850.1"/>
    <property type="molecule type" value="Genomic_DNA"/>
</dbReference>
<feature type="region of interest" description="Disordered" evidence="2">
    <location>
        <begin position="770"/>
        <end position="870"/>
    </location>
</feature>
<dbReference type="CDD" id="cd01647">
    <property type="entry name" value="RT_LTR"/>
    <property type="match status" value="1"/>
</dbReference>
<feature type="region of interest" description="Disordered" evidence="2">
    <location>
        <begin position="92"/>
        <end position="218"/>
    </location>
</feature>
<comment type="caution">
    <text evidence="4">The sequence shown here is derived from an EMBL/GenBank/DDBJ whole genome shotgun (WGS) entry which is preliminary data.</text>
</comment>
<keyword evidence="1" id="KW-0863">Zinc-finger</keyword>
<feature type="region of interest" description="Disordered" evidence="2">
    <location>
        <begin position="1289"/>
        <end position="1308"/>
    </location>
</feature>
<feature type="compositionally biased region" description="Basic and acidic residues" evidence="2">
    <location>
        <begin position="770"/>
        <end position="780"/>
    </location>
</feature>
<dbReference type="InterPro" id="IPR000477">
    <property type="entry name" value="RT_dom"/>
</dbReference>
<feature type="compositionally biased region" description="Basic and acidic residues" evidence="2">
    <location>
        <begin position="156"/>
        <end position="169"/>
    </location>
</feature>
<keyword evidence="1" id="KW-0862">Zinc</keyword>
<dbReference type="PANTHER" id="PTHR33064">
    <property type="entry name" value="POL PROTEIN"/>
    <property type="match status" value="1"/>
</dbReference>
<organism evidence="4 5">
    <name type="scientific">Chara braunii</name>
    <name type="common">Braun's stonewort</name>
    <dbReference type="NCBI Taxonomy" id="69332"/>
    <lineage>
        <taxon>Eukaryota</taxon>
        <taxon>Viridiplantae</taxon>
        <taxon>Streptophyta</taxon>
        <taxon>Charophyceae</taxon>
        <taxon>Charales</taxon>
        <taxon>Characeae</taxon>
        <taxon>Chara</taxon>
    </lineage>
</organism>
<dbReference type="InterPro" id="IPR043502">
    <property type="entry name" value="DNA/RNA_pol_sf"/>
</dbReference>
<dbReference type="GO" id="GO:0008270">
    <property type="term" value="F:zinc ion binding"/>
    <property type="evidence" value="ECO:0007669"/>
    <property type="project" value="UniProtKB-KW"/>
</dbReference>
<dbReference type="PROSITE" id="PS50158">
    <property type="entry name" value="ZF_CCHC"/>
    <property type="match status" value="1"/>
</dbReference>
<dbReference type="SUPFAM" id="SSF56672">
    <property type="entry name" value="DNA/RNA polymerases"/>
    <property type="match status" value="1"/>
</dbReference>
<dbReference type="Gramene" id="GBG65850">
    <property type="protein sequence ID" value="GBG65850"/>
    <property type="gene ID" value="CBR_g53822"/>
</dbReference>
<reference evidence="4 5" key="1">
    <citation type="journal article" date="2018" name="Cell">
        <title>The Chara Genome: Secondary Complexity and Implications for Plant Terrestrialization.</title>
        <authorList>
            <person name="Nishiyama T."/>
            <person name="Sakayama H."/>
            <person name="Vries J.D."/>
            <person name="Buschmann H."/>
            <person name="Saint-Marcoux D."/>
            <person name="Ullrich K.K."/>
            <person name="Haas F.B."/>
            <person name="Vanderstraeten L."/>
            <person name="Becker D."/>
            <person name="Lang D."/>
            <person name="Vosolsobe S."/>
            <person name="Rombauts S."/>
            <person name="Wilhelmsson P.K.I."/>
            <person name="Janitza P."/>
            <person name="Kern R."/>
            <person name="Heyl A."/>
            <person name="Rumpler F."/>
            <person name="Villalobos L.I.A.C."/>
            <person name="Clay J.M."/>
            <person name="Skokan R."/>
            <person name="Toyoda A."/>
            <person name="Suzuki Y."/>
            <person name="Kagoshima H."/>
            <person name="Schijlen E."/>
            <person name="Tajeshwar N."/>
            <person name="Catarino B."/>
            <person name="Hetherington A.J."/>
            <person name="Saltykova A."/>
            <person name="Bonnot C."/>
            <person name="Breuninger H."/>
            <person name="Symeonidi A."/>
            <person name="Radhakrishnan G.V."/>
            <person name="Van Nieuwerburgh F."/>
            <person name="Deforce D."/>
            <person name="Chang C."/>
            <person name="Karol K.G."/>
            <person name="Hedrich R."/>
            <person name="Ulvskov P."/>
            <person name="Glockner G."/>
            <person name="Delwiche C.F."/>
            <person name="Petrasek J."/>
            <person name="Van de Peer Y."/>
            <person name="Friml J."/>
            <person name="Beilby M."/>
            <person name="Dolan L."/>
            <person name="Kohara Y."/>
            <person name="Sugano S."/>
            <person name="Fujiyama A."/>
            <person name="Delaux P.-M."/>
            <person name="Quint M."/>
            <person name="TheiBen G."/>
            <person name="Hagemann M."/>
            <person name="Harholt J."/>
            <person name="Dunand C."/>
            <person name="Zachgo S."/>
            <person name="Langdale J."/>
            <person name="Maumus F."/>
            <person name="Straeten D.V.D."/>
            <person name="Gould S.B."/>
            <person name="Rensing S.A."/>
        </authorList>
    </citation>
    <scope>NUCLEOTIDE SEQUENCE [LARGE SCALE GENOMIC DNA]</scope>
    <source>
        <strain evidence="4 5">S276</strain>
    </source>
</reference>
<evidence type="ECO:0000259" key="3">
    <source>
        <dbReference type="PROSITE" id="PS50158"/>
    </source>
</evidence>
<feature type="region of interest" description="Disordered" evidence="2">
    <location>
        <begin position="955"/>
        <end position="974"/>
    </location>
</feature>
<name>A0A388K718_CHABU</name>
<feature type="domain" description="CCHC-type" evidence="3">
    <location>
        <begin position="1317"/>
        <end position="1332"/>
    </location>
</feature>
<dbReference type="Gene3D" id="4.10.60.10">
    <property type="entry name" value="Zinc finger, CCHC-type"/>
    <property type="match status" value="1"/>
</dbReference>
<evidence type="ECO:0000256" key="2">
    <source>
        <dbReference type="SAM" id="MobiDB-lite"/>
    </source>
</evidence>
<dbReference type="InterPro" id="IPR036875">
    <property type="entry name" value="Znf_CCHC_sf"/>
</dbReference>
<proteinExistence type="predicted"/>
<feature type="compositionally biased region" description="Polar residues" evidence="2">
    <location>
        <begin position="795"/>
        <end position="805"/>
    </location>
</feature>
<dbReference type="GO" id="GO:0003676">
    <property type="term" value="F:nucleic acid binding"/>
    <property type="evidence" value="ECO:0007669"/>
    <property type="project" value="InterPro"/>
</dbReference>
<feature type="compositionally biased region" description="Acidic residues" evidence="2">
    <location>
        <begin position="170"/>
        <end position="184"/>
    </location>
</feature>
<dbReference type="Gene3D" id="3.30.70.270">
    <property type="match status" value="2"/>
</dbReference>
<gene>
    <name evidence="4" type="ORF">CBR_g53822</name>
</gene>
<feature type="compositionally biased region" description="Polar residues" evidence="2">
    <location>
        <begin position="135"/>
        <end position="144"/>
    </location>
</feature>
<feature type="region of interest" description="Disordered" evidence="2">
    <location>
        <begin position="1097"/>
        <end position="1126"/>
    </location>
</feature>
<evidence type="ECO:0000313" key="4">
    <source>
        <dbReference type="EMBL" id="GBG65850.1"/>
    </source>
</evidence>
<evidence type="ECO:0000313" key="5">
    <source>
        <dbReference type="Proteomes" id="UP000265515"/>
    </source>
</evidence>
<keyword evidence="5" id="KW-1185">Reference proteome</keyword>
<feature type="region of interest" description="Disordered" evidence="2">
    <location>
        <begin position="916"/>
        <end position="942"/>
    </location>
</feature>
<dbReference type="SUPFAM" id="SSF57756">
    <property type="entry name" value="Retrovirus zinc finger-like domains"/>
    <property type="match status" value="1"/>
</dbReference>
<feature type="compositionally biased region" description="Basic and acidic residues" evidence="2">
    <location>
        <begin position="987"/>
        <end position="999"/>
    </location>
</feature>
<dbReference type="Gene3D" id="3.10.10.10">
    <property type="entry name" value="HIV Type 1 Reverse Transcriptase, subunit A, domain 1"/>
    <property type="match status" value="1"/>
</dbReference>
<keyword evidence="1" id="KW-0479">Metal-binding</keyword>
<sequence>MADGGRRLVTIDDLIDALDKRERAPSNVPKVETFHFKGDRVSDWFDLTEQALVGLSDEVKLQRVLRYQERLRVMCEEAREWEMNLPEVMLYGSGPESSSGPQGCPSVATAGAGPRLGMTFRPPTSHGRVPKAAQTRGQSNATASQGPNQAPGQAPPRREPEPERRKEVVEVQEEEEEGDDEEDERLWQEEDQRAEQRANKRGIQGGAEPSLHDGVPKRKKYAVRLEEGFDVERMVDKLLEGHNDLMNLKDILASTPRLRGELKGRLSRRHEGTMILALSDPACGNYEIIKCRNTGPGSARNRLNLGSFTFEESEYARRRLREEQEEEGAGEVLSLSLNDVNKAMEVVAAHDMADPEAIKALREQAGSCRINDENEEGLIIGEPGFLSRQERTLMVETMKRRHCAYVFNEDKRGRLDVDKIPMIRIHTVPHEPWNLRGARYPNPVEERKVVDYLDGKMRMYVADYSSGPYASPWFCFIKPNGTLRWVQDLQRLNAVTVRDAGGLPNVDALSESCAGRPIISLIDLYSRYDQFPVYPSDRSVTTMHTPRGLIHLNVALQGWTNAVAMVQRHMIRVMQTVSLHITQPYIDDLAVKGPKEKEEDEVMPGVRRFVWKHIQDIDQVLGLLEEHNMTASGPKSKHCMREATILGFVCNEKGRRPDVKKTDKILEWPVPFQSITDVRSFLGTCGFWRSFVKDFATKTEHLRKLVRQDQEWVWGEDQEKVVERMKGECKEGDLVLGAPNYESTEEKPFVVETDAGSTALGGVLIQADADGKERPLRSDFSKAVMQRGGRDTRSRQGQQEGTTEQPDPVRPQGEEVITVGDDTPPCSPVSEPTQHSWFEGIPEPGSEEIPEFPPEATAMPEQEAEAEGRGVCERARVEAPPDLPSATHVTKSPVIEEPIPAELLPAVPCMNKGMGVEASTPEGQGPRVRRTPRETRKEKSARVWVRLDEIHARQTEMEAAGIEPTPPVEPKTSEQRIDELWARYESQRDAARQRPRETGQADEGAGELREMGDLGFSATRQAIEHMDRRICETAVTSFQWYNLLSNELRVRELEVEHLTTQLAEERARSQGREVEWERRFGEMAAAVDRLSAAWEASQTGRADADDQGRGMQASPSQGAAVEVPRQAEPMEGVPLDAAEEEGGAQESLITMSTERRGSCLHELAASMGIGTPQEGPQRLGDPEHAPRLGELRAELGSWATEMDSGGLDSGQQQQQEVMSEPTAMVGSPPSGSCGDEAVVVIERAHEEGPRELDTPGCRPVSTVVRGGEGVEAMEPEPQGHMGLPSCHEVTTETMGTPSTSSSQGRKKKTARWHDTSCFWCKEEGHRVVDCPELLEDKAEGRVAEFNSKFYDKQRRIVKRAPDGGRAQLYR</sequence>
<feature type="compositionally biased region" description="Polar residues" evidence="2">
    <location>
        <begin position="1291"/>
        <end position="1303"/>
    </location>
</feature>
<dbReference type="InterPro" id="IPR001878">
    <property type="entry name" value="Znf_CCHC"/>
</dbReference>
<accession>A0A388K718</accession>
<dbReference type="Proteomes" id="UP000265515">
    <property type="component" value="Unassembled WGS sequence"/>
</dbReference>
<feature type="compositionally biased region" description="Low complexity" evidence="2">
    <location>
        <begin position="92"/>
        <end position="106"/>
    </location>
</feature>
<feature type="compositionally biased region" description="Basic and acidic residues" evidence="2">
    <location>
        <begin position="185"/>
        <end position="198"/>
    </location>
</feature>
<feature type="region of interest" description="Disordered" evidence="2">
    <location>
        <begin position="987"/>
        <end position="1013"/>
    </location>
</feature>
<dbReference type="PANTHER" id="PTHR33064:SF37">
    <property type="entry name" value="RIBONUCLEASE H"/>
    <property type="match status" value="1"/>
</dbReference>
<evidence type="ECO:0000256" key="1">
    <source>
        <dbReference type="PROSITE-ProRule" id="PRU00047"/>
    </source>
</evidence>